<name>A0A4V5PAI1_MONMO</name>
<feature type="compositionally biased region" description="Low complexity" evidence="7">
    <location>
        <begin position="1265"/>
        <end position="1274"/>
    </location>
</feature>
<evidence type="ECO:0000256" key="1">
    <source>
        <dbReference type="ARBA" id="ARBA00004554"/>
    </source>
</evidence>
<dbReference type="GO" id="GO:0006811">
    <property type="term" value="P:monoatomic ion transport"/>
    <property type="evidence" value="ECO:0007669"/>
    <property type="project" value="UniProtKB-KW"/>
</dbReference>
<dbReference type="NCBIfam" id="TIGR00898">
    <property type="entry name" value="2A0119"/>
    <property type="match status" value="1"/>
</dbReference>
<keyword evidence="6 8" id="KW-0472">Membrane</keyword>
<feature type="transmembrane region" description="Helical" evidence="8">
    <location>
        <begin position="436"/>
        <end position="454"/>
    </location>
</feature>
<dbReference type="GO" id="GO:0016323">
    <property type="term" value="C:basolateral plasma membrane"/>
    <property type="evidence" value="ECO:0007669"/>
    <property type="project" value="UniProtKB-SubCell"/>
</dbReference>
<feature type="transmembrane region" description="Helical" evidence="8">
    <location>
        <begin position="906"/>
        <end position="925"/>
    </location>
</feature>
<dbReference type="CDD" id="cd17446">
    <property type="entry name" value="MFS_SLC22A6_OAT1_like"/>
    <property type="match status" value="1"/>
</dbReference>
<feature type="transmembrane region" description="Helical" evidence="8">
    <location>
        <begin position="847"/>
        <end position="869"/>
    </location>
</feature>
<feature type="transmembrane region" description="Helical" evidence="8">
    <location>
        <begin position="466"/>
        <end position="490"/>
    </location>
</feature>
<evidence type="ECO:0000313" key="11">
    <source>
        <dbReference type="Proteomes" id="UP000308365"/>
    </source>
</evidence>
<dbReference type="InterPro" id="IPR005829">
    <property type="entry name" value="Sugar_transporter_CS"/>
</dbReference>
<evidence type="ECO:0000256" key="5">
    <source>
        <dbReference type="ARBA" id="ARBA00023065"/>
    </source>
</evidence>
<comment type="subcellular location">
    <subcellularLocation>
        <location evidence="1">Basolateral cell membrane</location>
        <topology evidence="1">Multi-pass membrane protein</topology>
    </subcellularLocation>
</comment>
<accession>A0A4V5PAI1</accession>
<keyword evidence="5" id="KW-0813">Transport</keyword>
<dbReference type="Proteomes" id="UP000308365">
    <property type="component" value="Unassembled WGS sequence"/>
</dbReference>
<feature type="transmembrane region" description="Helical" evidence="8">
    <location>
        <begin position="1024"/>
        <end position="1045"/>
    </location>
</feature>
<feature type="transmembrane region" description="Helical" evidence="8">
    <location>
        <begin position="234"/>
        <end position="253"/>
    </location>
</feature>
<proteinExistence type="inferred from homology"/>
<evidence type="ECO:0000256" key="2">
    <source>
        <dbReference type="ARBA" id="ARBA00009203"/>
    </source>
</evidence>
<dbReference type="GO" id="GO:0022857">
    <property type="term" value="F:transmembrane transporter activity"/>
    <property type="evidence" value="ECO:0007669"/>
    <property type="project" value="InterPro"/>
</dbReference>
<comment type="caution">
    <text evidence="10">The sequence shown here is derived from an EMBL/GenBank/DDBJ whole genome shotgun (WGS) entry which is preliminary data.</text>
</comment>
<keyword evidence="5" id="KW-0406">Ion transport</keyword>
<dbReference type="InterPro" id="IPR004749">
    <property type="entry name" value="Orgcat_transp/SVOP"/>
</dbReference>
<evidence type="ECO:0000256" key="3">
    <source>
        <dbReference type="ARBA" id="ARBA00022692"/>
    </source>
</evidence>
<evidence type="ECO:0000256" key="7">
    <source>
        <dbReference type="SAM" id="MobiDB-lite"/>
    </source>
</evidence>
<feature type="compositionally biased region" description="Low complexity" evidence="7">
    <location>
        <begin position="1182"/>
        <end position="1193"/>
    </location>
</feature>
<feature type="region of interest" description="Disordered" evidence="7">
    <location>
        <begin position="1253"/>
        <end position="1317"/>
    </location>
</feature>
<feature type="domain" description="Major facilitator superfamily (MFS) profile" evidence="9">
    <location>
        <begin position="195"/>
        <end position="607"/>
    </location>
</feature>
<feature type="compositionally biased region" description="Polar residues" evidence="7">
    <location>
        <begin position="1546"/>
        <end position="1556"/>
    </location>
</feature>
<dbReference type="SUPFAM" id="SSF103473">
    <property type="entry name" value="MFS general substrate transporter"/>
    <property type="match status" value="3"/>
</dbReference>
<dbReference type="Gene3D" id="1.20.1250.20">
    <property type="entry name" value="MFS general substrate transporter like domains"/>
    <property type="match status" value="3"/>
</dbReference>
<feature type="transmembrane region" description="Helical" evidence="8">
    <location>
        <begin position="1447"/>
        <end position="1468"/>
    </location>
</feature>
<feature type="non-terminal residue" evidence="10">
    <location>
        <position position="1"/>
    </location>
</feature>
<sequence length="1664" mass="180542">LWLILSGAMTFAELVDRVASKGPFQFLHIVLLGLPILSTANHNLLQIFTAATPAHHCRPPPNASAGPWVLPMGLNEKPEPCLRFVYPPNASLPNDTQGATEPCLDGWTYDVSTRDSIVTEVPGGPKSAAGEAEIPLSGPPRNFTSHMAGHMCRRDVVIAEPQGQPEGGSGTGSRGRAQGRQSRELGEGAHTWGRRLSAAERLGWTEPGDRVTGWLSLSPAQWDLVCNSNKLKEMAQSIFMAGILIGGLVLGDLSDRFGRKPILTCSYLLLAASGSGAAFSPTLPIYTVFRFLCGCGISGITLSTTILSVEWVSTRMRAIKLISLGYFYTSGQFILPGLAYAIPQWRWLQLTVSIPFFAFFLLSWWLPESVRWMILSGRSSKALKTFRQVAAFNGKKEEGEALSLEEIKLNLQKEITLAKAKHSIADLFRTPTLRRVTSCLSLAWFSTGFAYYSLAMGVEEFGVNLYVLQLIFGGVDVPAKFITMVSISYLGRHTTEAVVLLLAGGCILSLIFVPSDLLTLRTVLAVFGKGCLSSSFSCLFLYTSELYPTVIRQTGMGINNLWTRVGSMTAPLVKITGELKPFLPNVIFGTIALLGGSAALFLPETLNRPLPETVEDLENWSLQAKEPKQEPEEENASQRIPLQPCMGTQVHARPGPMAFNDLLLQVGGAGRFQQIQVTLVVLPLLLMASHNTLQNFTAAVPTHHCRPPADTNLSKDGELDAWLPRDRQGRPESCLRFTSPQRGLPFPNGTETNGTGATEPCTHGWIYDNSTFPSTIVMEWDLVCSRRALRQLAQSLYMVGVLLGAMIFGHLADRLGRRKVLILNYLQTAVSGTCTAFAPSFPVYCAFRLLSGMSLAGISLNCMTLNVEWMPIHTRACVGTLIGYVYSLGQFLLAGVAYAVPHWRYLQLLVSVPFFAFFIYSWFFIESARWYSSSGRLDLTLKALQRVAWINGKREEGASLSMEVLRASLQKELTLGKGQASAMELLRCPALRRLFLCLSMLWFATSFAYYGLVMDLQGFGVSIYLIQVIFGAVDLPAKLVGFLVINSMGRRPAQMASLLLAGICILINGVVPQDQSIVRTSLAVLGKGCLAASFNCIFLYTGELYPTVIRQTGLGMGSTLARVGSIVSPLVSMAAEIYPSVPLFIYGAVPVAASAATVFLPETLGQPLPDTVQDEERKEEAAATGAKADGPAPGLSTSEGRTLSAEKEPYRALKEDRVLQVLGHSQEKGEGGMVAQVLGLWLGGMGRFQQIQTTLSPLPSPPTPAAHLPTPTSARTRSWTPGCPGTGRGGPRSASSSPPPQQGPSFPNGTETNGTGATEPCTHGWIYDNSTFPSTIVTDWDLLCTHKTLPQLSQSIIMAGVLVGNLTLGIMADRLGCQKVLIWSYLQLAVSGTCAAFALNFPTYCAFHFLSGMAVGRQQHFHLEWLPIHARPGLGLLFGFVPTVGQLFLAGMAYALLVSLPFFVILNYSRQRGPSVTTTLANIGSILSPLVGMTSELYPSLPLFIYGAVLVAACPIPVLLPETLGLPLPNTLQDVERRWKEKSGHKQQSSRWSHSRSLPPAASTDRHLLPQPQGGAEEGPCDLYLTLKLLAQMCNRASKPQPSEPQLRLRPWPRLSALALPLRPGPRFELELEASSPGPTSQLLHLLHSSLPGRMTGSGPSSPE</sequence>
<feature type="transmembrane region" description="Helical" evidence="8">
    <location>
        <begin position="821"/>
        <end position="841"/>
    </location>
</feature>
<feature type="region of interest" description="Disordered" evidence="7">
    <location>
        <begin position="1538"/>
        <end position="1575"/>
    </location>
</feature>
<dbReference type="PANTHER" id="PTHR24064">
    <property type="entry name" value="SOLUTE CARRIER FAMILY 22 MEMBER"/>
    <property type="match status" value="1"/>
</dbReference>
<reference evidence="11" key="1">
    <citation type="journal article" date="2019" name="IScience">
        <title>Narwhal Genome Reveals Long-Term Low Genetic Diversity despite Current Large Abundance Size.</title>
        <authorList>
            <person name="Westbury M.V."/>
            <person name="Petersen B."/>
            <person name="Garde E."/>
            <person name="Heide-Jorgensen M.P."/>
            <person name="Lorenzen E.D."/>
        </authorList>
    </citation>
    <scope>NUCLEOTIDE SEQUENCE [LARGE SCALE GENOMIC DNA]</scope>
</reference>
<feature type="transmembrane region" description="Helical" evidence="8">
    <location>
        <begin position="1504"/>
        <end position="1528"/>
    </location>
</feature>
<dbReference type="FunFam" id="1.20.1250.20:FF:000023">
    <property type="entry name" value="Solute carrier family 22 member 6"/>
    <property type="match status" value="2"/>
</dbReference>
<dbReference type="InterPro" id="IPR005828">
    <property type="entry name" value="MFS_sugar_transport-like"/>
</dbReference>
<dbReference type="Pfam" id="PF00083">
    <property type="entry name" value="Sugar_tr"/>
    <property type="match status" value="3"/>
</dbReference>
<protein>
    <recommendedName>
        <fullName evidence="9">Major facilitator superfamily (MFS) profile domain-containing protein</fullName>
    </recommendedName>
</protein>
<feature type="transmembrane region" description="Helical" evidence="8">
    <location>
        <begin position="497"/>
        <end position="514"/>
    </location>
</feature>
<feature type="transmembrane region" description="Helical" evidence="8">
    <location>
        <begin position="881"/>
        <end position="900"/>
    </location>
</feature>
<feature type="transmembrane region" description="Helical" evidence="8">
    <location>
        <begin position="994"/>
        <end position="1012"/>
    </location>
</feature>
<feature type="transmembrane region" description="Helical" evidence="8">
    <location>
        <begin position="347"/>
        <end position="366"/>
    </location>
</feature>
<feature type="region of interest" description="Disordered" evidence="7">
    <location>
        <begin position="161"/>
        <end position="189"/>
    </location>
</feature>
<evidence type="ECO:0000256" key="4">
    <source>
        <dbReference type="ARBA" id="ARBA00022989"/>
    </source>
</evidence>
<feature type="region of interest" description="Disordered" evidence="7">
    <location>
        <begin position="1166"/>
        <end position="1209"/>
    </location>
</feature>
<feature type="transmembrane region" description="Helical" evidence="8">
    <location>
        <begin position="289"/>
        <end position="309"/>
    </location>
</feature>
<dbReference type="PROSITE" id="PS00216">
    <property type="entry name" value="SUGAR_TRANSPORT_1"/>
    <property type="match status" value="1"/>
</dbReference>
<evidence type="ECO:0000313" key="10">
    <source>
        <dbReference type="EMBL" id="TKC51230.1"/>
    </source>
</evidence>
<keyword evidence="3 8" id="KW-0812">Transmembrane</keyword>
<feature type="transmembrane region" description="Helical" evidence="8">
    <location>
        <begin position="265"/>
        <end position="283"/>
    </location>
</feature>
<evidence type="ECO:0000256" key="6">
    <source>
        <dbReference type="ARBA" id="ARBA00023136"/>
    </source>
</evidence>
<evidence type="ECO:0000259" key="9">
    <source>
        <dbReference type="PROSITE" id="PS50850"/>
    </source>
</evidence>
<dbReference type="InterPro" id="IPR020846">
    <property type="entry name" value="MFS_dom"/>
</dbReference>
<comment type="similarity">
    <text evidence="2">Belongs to the major facilitator (TC 2.A.1) superfamily. Organic cation transporter (TC 2.A.1.19) family.</text>
</comment>
<evidence type="ECO:0000256" key="8">
    <source>
        <dbReference type="SAM" id="Phobius"/>
    </source>
</evidence>
<feature type="transmembrane region" description="Helical" evidence="8">
    <location>
        <begin position="1382"/>
        <end position="1401"/>
    </location>
</feature>
<feature type="domain" description="Major facilitator superfamily (MFS) profile" evidence="9">
    <location>
        <begin position="683"/>
        <end position="1165"/>
    </location>
</feature>
<dbReference type="InterPro" id="IPR036259">
    <property type="entry name" value="MFS_trans_sf"/>
</dbReference>
<dbReference type="PROSITE" id="PS50850">
    <property type="entry name" value="MFS"/>
    <property type="match status" value="2"/>
</dbReference>
<feature type="compositionally biased region" description="Low complexity" evidence="7">
    <location>
        <begin position="1303"/>
        <end position="1317"/>
    </location>
</feature>
<keyword evidence="4 8" id="KW-1133">Transmembrane helix</keyword>
<feature type="transmembrane region" description="Helical" evidence="8">
    <location>
        <begin position="321"/>
        <end position="341"/>
    </location>
</feature>
<gene>
    <name evidence="10" type="ORF">EI555_004298</name>
</gene>
<dbReference type="EMBL" id="RWIC01000057">
    <property type="protein sequence ID" value="TKC51230.1"/>
    <property type="molecule type" value="Genomic_DNA"/>
</dbReference>
<organism evidence="10 11">
    <name type="scientific">Monodon monoceros</name>
    <name type="common">Narwhal</name>
    <name type="synonym">Ceratodon monodon</name>
    <dbReference type="NCBI Taxonomy" id="40151"/>
    <lineage>
        <taxon>Eukaryota</taxon>
        <taxon>Metazoa</taxon>
        <taxon>Chordata</taxon>
        <taxon>Craniata</taxon>
        <taxon>Vertebrata</taxon>
        <taxon>Euteleostomi</taxon>
        <taxon>Mammalia</taxon>
        <taxon>Eutheria</taxon>
        <taxon>Laurasiatheria</taxon>
        <taxon>Artiodactyla</taxon>
        <taxon>Whippomorpha</taxon>
        <taxon>Cetacea</taxon>
        <taxon>Odontoceti</taxon>
        <taxon>Monodontidae</taxon>
        <taxon>Monodon</taxon>
    </lineage>
</organism>
<feature type="transmembrane region" description="Helical" evidence="8">
    <location>
        <begin position="792"/>
        <end position="809"/>
    </location>
</feature>